<dbReference type="Pfam" id="PF17918">
    <property type="entry name" value="TetR_C_15"/>
    <property type="match status" value="1"/>
</dbReference>
<dbReference type="InterPro" id="IPR050109">
    <property type="entry name" value="HTH-type_TetR-like_transc_reg"/>
</dbReference>
<dbReference type="PROSITE" id="PS50977">
    <property type="entry name" value="HTH_TETR_2"/>
    <property type="match status" value="1"/>
</dbReference>
<dbReference type="RefSeq" id="WP_344970222.1">
    <property type="nucleotide sequence ID" value="NZ_BAABDD010000007.1"/>
</dbReference>
<dbReference type="EMBL" id="BAABDD010000007">
    <property type="protein sequence ID" value="GAA3740891.1"/>
    <property type="molecule type" value="Genomic_DNA"/>
</dbReference>
<accession>A0ABP7FIQ6</accession>
<dbReference type="Proteomes" id="UP001500908">
    <property type="component" value="Unassembled WGS sequence"/>
</dbReference>
<keyword evidence="5" id="KW-1185">Reference proteome</keyword>
<dbReference type="PRINTS" id="PR00455">
    <property type="entry name" value="HTHTETR"/>
</dbReference>
<dbReference type="PANTHER" id="PTHR30055:SF226">
    <property type="entry name" value="HTH-TYPE TRANSCRIPTIONAL REGULATOR PKSA"/>
    <property type="match status" value="1"/>
</dbReference>
<dbReference type="InterPro" id="IPR001647">
    <property type="entry name" value="HTH_TetR"/>
</dbReference>
<name>A0ABP7FIQ6_9ACTN</name>
<dbReference type="Gene3D" id="1.10.357.10">
    <property type="entry name" value="Tetracycline Repressor, domain 2"/>
    <property type="match status" value="1"/>
</dbReference>
<evidence type="ECO:0000313" key="5">
    <source>
        <dbReference type="Proteomes" id="UP001500908"/>
    </source>
</evidence>
<dbReference type="PROSITE" id="PS01081">
    <property type="entry name" value="HTH_TETR_1"/>
    <property type="match status" value="1"/>
</dbReference>
<comment type="caution">
    <text evidence="4">The sequence shown here is derived from an EMBL/GenBank/DDBJ whole genome shotgun (WGS) entry which is preliminary data.</text>
</comment>
<gene>
    <name evidence="4" type="ORF">GCM10022402_20860</name>
</gene>
<proteinExistence type="predicted"/>
<protein>
    <submittedName>
        <fullName evidence="4">TetR/AcrR family transcriptional regulator</fullName>
    </submittedName>
</protein>
<evidence type="ECO:0000256" key="2">
    <source>
        <dbReference type="PROSITE-ProRule" id="PRU00335"/>
    </source>
</evidence>
<feature type="DNA-binding region" description="H-T-H motif" evidence="2">
    <location>
        <begin position="44"/>
        <end position="63"/>
    </location>
</feature>
<keyword evidence="1 2" id="KW-0238">DNA-binding</keyword>
<reference evidence="5" key="1">
    <citation type="journal article" date="2019" name="Int. J. Syst. Evol. Microbiol.">
        <title>The Global Catalogue of Microorganisms (GCM) 10K type strain sequencing project: providing services to taxonomists for standard genome sequencing and annotation.</title>
        <authorList>
            <consortium name="The Broad Institute Genomics Platform"/>
            <consortium name="The Broad Institute Genome Sequencing Center for Infectious Disease"/>
            <person name="Wu L."/>
            <person name="Ma J."/>
        </authorList>
    </citation>
    <scope>NUCLEOTIDE SEQUENCE [LARGE SCALE GENOMIC DNA]</scope>
    <source>
        <strain evidence="5">JCM 17137</strain>
    </source>
</reference>
<dbReference type="PANTHER" id="PTHR30055">
    <property type="entry name" value="HTH-TYPE TRANSCRIPTIONAL REGULATOR RUTR"/>
    <property type="match status" value="1"/>
</dbReference>
<evidence type="ECO:0000256" key="1">
    <source>
        <dbReference type="ARBA" id="ARBA00023125"/>
    </source>
</evidence>
<evidence type="ECO:0000259" key="3">
    <source>
        <dbReference type="PROSITE" id="PS50977"/>
    </source>
</evidence>
<evidence type="ECO:0000313" key="4">
    <source>
        <dbReference type="EMBL" id="GAA3740891.1"/>
    </source>
</evidence>
<feature type="domain" description="HTH tetR-type" evidence="3">
    <location>
        <begin position="21"/>
        <end position="81"/>
    </location>
</feature>
<organism evidence="4 5">
    <name type="scientific">Salinactinospora qingdaonensis</name>
    <dbReference type="NCBI Taxonomy" id="702744"/>
    <lineage>
        <taxon>Bacteria</taxon>
        <taxon>Bacillati</taxon>
        <taxon>Actinomycetota</taxon>
        <taxon>Actinomycetes</taxon>
        <taxon>Streptosporangiales</taxon>
        <taxon>Nocardiopsidaceae</taxon>
        <taxon>Salinactinospora</taxon>
    </lineage>
</organism>
<dbReference type="InterPro" id="IPR009057">
    <property type="entry name" value="Homeodomain-like_sf"/>
</dbReference>
<dbReference type="InterPro" id="IPR041669">
    <property type="entry name" value="TetR_C_15"/>
</dbReference>
<dbReference type="InterPro" id="IPR023772">
    <property type="entry name" value="DNA-bd_HTH_TetR-type_CS"/>
</dbReference>
<sequence>MAPGRSQQQRSAPIRRQERGRRRIAEILDAAEEVIAEVGFEEATTNAIAARAGVSPGSLYQFFANKEQILDGLLPRYTESSRDFWNSRLNAEVARLPLAELLDRVVEAMAAFKVQRPAFWVLFHGSPASPRLTEVAEEVRAGIAARVRDVFAIREPQLPDERLELLATVSIAIVRGVFPLAMAADEYRRAQLLAEVKGALLGYLGPVVGYGAVADDRRS</sequence>
<dbReference type="Pfam" id="PF00440">
    <property type="entry name" value="TetR_N"/>
    <property type="match status" value="1"/>
</dbReference>
<dbReference type="SUPFAM" id="SSF46689">
    <property type="entry name" value="Homeodomain-like"/>
    <property type="match status" value="1"/>
</dbReference>